<comment type="caution">
    <text evidence="2">The sequence shown here is derived from an EMBL/GenBank/DDBJ whole genome shotgun (WGS) entry which is preliminary data.</text>
</comment>
<dbReference type="PANTHER" id="PTHR34300">
    <property type="entry name" value="QUEUOSINE PRECURSOR TRANSPORTER-RELATED"/>
    <property type="match status" value="1"/>
</dbReference>
<keyword evidence="1" id="KW-0472">Membrane</keyword>
<evidence type="ECO:0000313" key="2">
    <source>
        <dbReference type="EMBL" id="OGG17131.1"/>
    </source>
</evidence>
<dbReference type="Pfam" id="PF02592">
    <property type="entry name" value="Vut_1"/>
    <property type="match status" value="1"/>
</dbReference>
<sequence length="217" mass="24533">MISLSDKDFKKLIIALAVYLTSLFAANTLGLKIMPFLFGTHLSVAVFSFPVVFLTTDVIGEVYGKKMAKFFVLAGFISTALFITYSLLSLWMPWSKSGLWAKEGYNLMFGISVRISIASLVAFLIGEYQDVISFFFFKKRVGVKSFWLSSFLSNLWSQFLDTVIFMVIAFAGVYTTPILISIIISWWLYKVAMGALYTPLSYVGLYLLREKNPSKKK</sequence>
<accession>A0A1F5ZXF7</accession>
<feature type="transmembrane region" description="Helical" evidence="1">
    <location>
        <begin position="12"/>
        <end position="30"/>
    </location>
</feature>
<dbReference type="InterPro" id="IPR003744">
    <property type="entry name" value="YhhQ"/>
</dbReference>
<keyword evidence="1" id="KW-1003">Cell membrane</keyword>
<dbReference type="GO" id="GO:0005886">
    <property type="term" value="C:plasma membrane"/>
    <property type="evidence" value="ECO:0007669"/>
    <property type="project" value="UniProtKB-SubCell"/>
</dbReference>
<organism evidence="2 3">
    <name type="scientific">Candidatus Gottesmanbacteria bacterium RIFCSPHIGHO2_02_FULL_39_11</name>
    <dbReference type="NCBI Taxonomy" id="1798382"/>
    <lineage>
        <taxon>Bacteria</taxon>
        <taxon>Candidatus Gottesmaniibacteriota</taxon>
    </lineage>
</organism>
<gene>
    <name evidence="2" type="ORF">A3D77_01080</name>
</gene>
<reference evidence="2 3" key="1">
    <citation type="journal article" date="2016" name="Nat. Commun.">
        <title>Thousands of microbial genomes shed light on interconnected biogeochemical processes in an aquifer system.</title>
        <authorList>
            <person name="Anantharaman K."/>
            <person name="Brown C.T."/>
            <person name="Hug L.A."/>
            <person name="Sharon I."/>
            <person name="Castelle C.J."/>
            <person name="Probst A.J."/>
            <person name="Thomas B.C."/>
            <person name="Singh A."/>
            <person name="Wilkins M.J."/>
            <person name="Karaoz U."/>
            <person name="Brodie E.L."/>
            <person name="Williams K.H."/>
            <person name="Hubbard S.S."/>
            <person name="Banfield J.F."/>
        </authorList>
    </citation>
    <scope>NUCLEOTIDE SEQUENCE [LARGE SCALE GENOMIC DNA]</scope>
</reference>
<evidence type="ECO:0000313" key="3">
    <source>
        <dbReference type="Proteomes" id="UP000176923"/>
    </source>
</evidence>
<feature type="transmembrane region" description="Helical" evidence="1">
    <location>
        <begin position="70"/>
        <end position="92"/>
    </location>
</feature>
<feature type="transmembrane region" description="Helical" evidence="1">
    <location>
        <begin position="186"/>
        <end position="208"/>
    </location>
</feature>
<dbReference type="PANTHER" id="PTHR34300:SF2">
    <property type="entry name" value="QUEUOSINE PRECURSOR TRANSPORTER-RELATED"/>
    <property type="match status" value="1"/>
</dbReference>
<proteinExistence type="inferred from homology"/>
<comment type="function">
    <text evidence="1">Involved in the import of queuosine (Q) precursors, required for Q precursor salvage.</text>
</comment>
<keyword evidence="1" id="KW-0812">Transmembrane</keyword>
<evidence type="ECO:0000256" key="1">
    <source>
        <dbReference type="HAMAP-Rule" id="MF_02088"/>
    </source>
</evidence>
<feature type="transmembrane region" description="Helical" evidence="1">
    <location>
        <begin position="36"/>
        <end position="58"/>
    </location>
</feature>
<keyword evidence="1" id="KW-0813">Transport</keyword>
<comment type="subcellular location">
    <subcellularLocation>
        <location evidence="1">Cell membrane</location>
        <topology evidence="1">Multi-pass membrane protein</topology>
    </subcellularLocation>
</comment>
<dbReference type="AlphaFoldDB" id="A0A1F5ZXF7"/>
<dbReference type="HAMAP" id="MF_02088">
    <property type="entry name" value="Q_prec_transport"/>
    <property type="match status" value="1"/>
</dbReference>
<dbReference type="Proteomes" id="UP000176923">
    <property type="component" value="Unassembled WGS sequence"/>
</dbReference>
<comment type="similarity">
    <text evidence="1">Belongs to the vitamin uptake transporter (VUT/ECF) (TC 2.A.88) family. Q precursor transporter subfamily.</text>
</comment>
<dbReference type="EMBL" id="MFJL01000002">
    <property type="protein sequence ID" value="OGG17131.1"/>
    <property type="molecule type" value="Genomic_DNA"/>
</dbReference>
<dbReference type="GO" id="GO:0022857">
    <property type="term" value="F:transmembrane transporter activity"/>
    <property type="evidence" value="ECO:0007669"/>
    <property type="project" value="UniProtKB-UniRule"/>
</dbReference>
<name>A0A1F5ZXF7_9BACT</name>
<dbReference type="NCBIfam" id="TIGR00697">
    <property type="entry name" value="queuosine precursor transporter"/>
    <property type="match status" value="1"/>
</dbReference>
<keyword evidence="1" id="KW-1133">Transmembrane helix</keyword>
<dbReference type="STRING" id="1798382.A3D77_01080"/>
<protein>
    <recommendedName>
        <fullName evidence="1">Probable queuosine precursor transporter</fullName>
        <shortName evidence="1">Q precursor transporter</shortName>
    </recommendedName>
</protein>